<accession>A0A6N2ZIE6</accession>
<gene>
    <name evidence="1" type="ORF">VALFYP47_00850</name>
</gene>
<dbReference type="EMBL" id="CACRUN010000007">
    <property type="protein sequence ID" value="VYT79244.1"/>
    <property type="molecule type" value="Genomic_DNA"/>
</dbReference>
<dbReference type="RefSeq" id="WP_156717757.1">
    <property type="nucleotide sequence ID" value="NZ_CACRUN010000007.1"/>
</dbReference>
<dbReference type="AlphaFoldDB" id="A0A6N2ZIE6"/>
<evidence type="ECO:0000313" key="1">
    <source>
        <dbReference type="EMBL" id="VYT79244.1"/>
    </source>
</evidence>
<protein>
    <submittedName>
        <fullName evidence="1">Uncharacterized protein</fullName>
    </submittedName>
</protein>
<proteinExistence type="predicted"/>
<organism evidence="1">
    <name type="scientific">Veillonella atypica</name>
    <dbReference type="NCBI Taxonomy" id="39777"/>
    <lineage>
        <taxon>Bacteria</taxon>
        <taxon>Bacillati</taxon>
        <taxon>Bacillota</taxon>
        <taxon>Negativicutes</taxon>
        <taxon>Veillonellales</taxon>
        <taxon>Veillonellaceae</taxon>
        <taxon>Veillonella</taxon>
    </lineage>
</organism>
<name>A0A6N2ZIE6_9FIRM</name>
<reference evidence="1" key="1">
    <citation type="submission" date="2019-11" db="EMBL/GenBank/DDBJ databases">
        <authorList>
            <person name="Feng L."/>
        </authorList>
    </citation>
    <scope>NUCLEOTIDE SEQUENCE</scope>
    <source>
        <strain evidence="1">VatypicaLFYP47</strain>
    </source>
</reference>
<sequence length="111" mass="12750">MLPVEHNIQVYQGEYITLTIGCDSVINADDVFACLRRYSWDDEIIERFVITNSEQPLFEGEKSKLNLMLDTNSIDSGTYYWDLFVWAGNRPVKCLVKGKIIIKQGISNRGK</sequence>